<dbReference type="InParanoid" id="E3NCC4"/>
<accession>E3NCC4</accession>
<gene>
    <name evidence="2" type="ORF">CRE_20550</name>
</gene>
<feature type="region of interest" description="Disordered" evidence="1">
    <location>
        <begin position="1"/>
        <end position="47"/>
    </location>
</feature>
<dbReference type="AlphaFoldDB" id="E3NCC4"/>
<protein>
    <submittedName>
        <fullName evidence="2">Uncharacterized protein</fullName>
    </submittedName>
</protein>
<reference evidence="2" key="1">
    <citation type="submission" date="2007-07" db="EMBL/GenBank/DDBJ databases">
        <title>PCAP assembly of the Caenorhabditis remanei genome.</title>
        <authorList>
            <consortium name="The Caenorhabditis remanei Sequencing Consortium"/>
            <person name="Wilson R.K."/>
        </authorList>
    </citation>
    <scope>NUCLEOTIDE SEQUENCE [LARGE SCALE GENOMIC DNA]</scope>
    <source>
        <strain evidence="2">PB4641</strain>
    </source>
</reference>
<name>E3NCC4_CAERE</name>
<proteinExistence type="predicted"/>
<keyword evidence="3" id="KW-1185">Reference proteome</keyword>
<sequence length="114" mass="13093">MLGLTWKKSTRKFQNKSSEKEYTVEGRPISPKPSTSGASAPTPRGDKNAFKKFKAVQKQHGNLTYIWEMEDGSEKRFSRAETYARWPDQVLKFLEGIGSRLFKEGESFPKDPLY</sequence>
<dbReference type="EMBL" id="DS268595">
    <property type="protein sequence ID" value="EFO92735.1"/>
    <property type="molecule type" value="Genomic_DNA"/>
</dbReference>
<evidence type="ECO:0000256" key="1">
    <source>
        <dbReference type="SAM" id="MobiDB-lite"/>
    </source>
</evidence>
<organism evidence="3">
    <name type="scientific">Caenorhabditis remanei</name>
    <name type="common">Caenorhabditis vulgaris</name>
    <dbReference type="NCBI Taxonomy" id="31234"/>
    <lineage>
        <taxon>Eukaryota</taxon>
        <taxon>Metazoa</taxon>
        <taxon>Ecdysozoa</taxon>
        <taxon>Nematoda</taxon>
        <taxon>Chromadorea</taxon>
        <taxon>Rhabditida</taxon>
        <taxon>Rhabditina</taxon>
        <taxon>Rhabditomorpha</taxon>
        <taxon>Rhabditoidea</taxon>
        <taxon>Rhabditidae</taxon>
        <taxon>Peloderinae</taxon>
        <taxon>Caenorhabditis</taxon>
    </lineage>
</organism>
<dbReference type="Proteomes" id="UP000008281">
    <property type="component" value="Unassembled WGS sequence"/>
</dbReference>
<dbReference type="HOGENOM" id="CLU_2123353_0_0_1"/>
<evidence type="ECO:0000313" key="3">
    <source>
        <dbReference type="Proteomes" id="UP000008281"/>
    </source>
</evidence>
<evidence type="ECO:0000313" key="2">
    <source>
        <dbReference type="EMBL" id="EFO92735.1"/>
    </source>
</evidence>